<dbReference type="Pfam" id="PF00150">
    <property type="entry name" value="Cellulase"/>
    <property type="match status" value="1"/>
</dbReference>
<dbReference type="GO" id="GO:0009986">
    <property type="term" value="C:cell surface"/>
    <property type="evidence" value="ECO:0007669"/>
    <property type="project" value="TreeGrafter"/>
</dbReference>
<keyword evidence="4" id="KW-0961">Cell wall biogenesis/degradation</keyword>
<dbReference type="GO" id="GO:0009251">
    <property type="term" value="P:glucan catabolic process"/>
    <property type="evidence" value="ECO:0007669"/>
    <property type="project" value="TreeGrafter"/>
</dbReference>
<accession>A0A6A5Z4U0</accession>
<dbReference type="GO" id="GO:0005576">
    <property type="term" value="C:extracellular region"/>
    <property type="evidence" value="ECO:0007669"/>
    <property type="project" value="TreeGrafter"/>
</dbReference>
<sequence length="554" mass="62403">MQGLFKKAKADLEGLLDTDSHANPPPAYQQAYSHIPKAPSDINRPILPLRGMSQDEPDKISEPTATDILRYRYHHGTNLGSIFVIERWLHNSRFPDPADGSSELACVKSWVDKIGVEETRKKFEDAWANAVTDADIQWLANEAKATTIRLPIGYFDLDPDFAENTPFAPYKKVYVNAWPSICHLISRLNAHSIGTLIDLHALPGGANAGEHSGTNSGTAQFWAVEDNRSLGVRCAEFLAEQVQGLDGVAGIQLVNEADWESERLYEWYDECIDTISTIDNTIPVIISDGWNLNKAVEYSLKKNHAYPDKPTAPVIIDTHYYWAFSGEDKSKSPQQVVKDVDTKLRELDAKEGSVIDRGAVQVIVGEYSCVLSEDSWEKRGDAQKEDLVKQFGNAQTKRWQLRAGGAFFWTWKMDWYPGGEWGFAAQTSNKALIPPQNSTIPTSLIPSLVSKADHRRDERMYHAVNQHVAYWNHLTPNTPCEHWRYEYGWKVGYYDAQAFFTGKDGVNGGNKIGNLEIWVLKRIRDSGFKGNFVWEFEQGVRRGVEDFFGIVGIA</sequence>
<evidence type="ECO:0000313" key="7">
    <source>
        <dbReference type="EMBL" id="KAF2114509.1"/>
    </source>
</evidence>
<evidence type="ECO:0000256" key="3">
    <source>
        <dbReference type="ARBA" id="ARBA00023295"/>
    </source>
</evidence>
<evidence type="ECO:0000256" key="4">
    <source>
        <dbReference type="ARBA" id="ARBA00023316"/>
    </source>
</evidence>
<dbReference type="PANTHER" id="PTHR31297:SF43">
    <property type="entry name" value="GLUCAN 1,3-BETA-GLUCOSIDASE 3"/>
    <property type="match status" value="1"/>
</dbReference>
<dbReference type="InterPro" id="IPR001547">
    <property type="entry name" value="Glyco_hydro_5"/>
</dbReference>
<dbReference type="GO" id="GO:0005737">
    <property type="term" value="C:cytoplasm"/>
    <property type="evidence" value="ECO:0007669"/>
    <property type="project" value="UniProtKB-ARBA"/>
</dbReference>
<dbReference type="GO" id="GO:0046557">
    <property type="term" value="F:glucan endo-1,6-beta-glucosidase activity"/>
    <property type="evidence" value="ECO:0007669"/>
    <property type="project" value="TreeGrafter"/>
</dbReference>
<reference evidence="7" key="1">
    <citation type="journal article" date="2020" name="Stud. Mycol.">
        <title>101 Dothideomycetes genomes: a test case for predicting lifestyles and emergence of pathogens.</title>
        <authorList>
            <person name="Haridas S."/>
            <person name="Albert R."/>
            <person name="Binder M."/>
            <person name="Bloem J."/>
            <person name="Labutti K."/>
            <person name="Salamov A."/>
            <person name="Andreopoulos B."/>
            <person name="Baker S."/>
            <person name="Barry K."/>
            <person name="Bills G."/>
            <person name="Bluhm B."/>
            <person name="Cannon C."/>
            <person name="Castanera R."/>
            <person name="Culley D."/>
            <person name="Daum C."/>
            <person name="Ezra D."/>
            <person name="Gonzalez J."/>
            <person name="Henrissat B."/>
            <person name="Kuo A."/>
            <person name="Liang C."/>
            <person name="Lipzen A."/>
            <person name="Lutzoni F."/>
            <person name="Magnuson J."/>
            <person name="Mondo S."/>
            <person name="Nolan M."/>
            <person name="Ohm R."/>
            <person name="Pangilinan J."/>
            <person name="Park H.-J."/>
            <person name="Ramirez L."/>
            <person name="Alfaro M."/>
            <person name="Sun H."/>
            <person name="Tritt A."/>
            <person name="Yoshinaga Y."/>
            <person name="Zwiers L.-H."/>
            <person name="Turgeon B."/>
            <person name="Goodwin S."/>
            <person name="Spatafora J."/>
            <person name="Crous P."/>
            <person name="Grigoriev I."/>
        </authorList>
    </citation>
    <scope>NUCLEOTIDE SEQUENCE</scope>
    <source>
        <strain evidence="7">CBS 627.86</strain>
    </source>
</reference>
<dbReference type="Proteomes" id="UP000799770">
    <property type="component" value="Unassembled WGS sequence"/>
</dbReference>
<keyword evidence="3 5" id="KW-0326">Glycosidase</keyword>
<name>A0A6A5Z4U0_9PLEO</name>
<evidence type="ECO:0000256" key="1">
    <source>
        <dbReference type="ARBA" id="ARBA00005641"/>
    </source>
</evidence>
<dbReference type="InterPro" id="IPR017853">
    <property type="entry name" value="GH"/>
</dbReference>
<protein>
    <submittedName>
        <fullName evidence="7">Glycoside hydrolase superfamily</fullName>
    </submittedName>
</protein>
<evidence type="ECO:0000259" key="6">
    <source>
        <dbReference type="Pfam" id="PF00150"/>
    </source>
</evidence>
<keyword evidence="8" id="KW-1185">Reference proteome</keyword>
<dbReference type="AlphaFoldDB" id="A0A6A5Z4U0"/>
<keyword evidence="2 5" id="KW-0378">Hydrolase</keyword>
<comment type="similarity">
    <text evidence="1 5">Belongs to the glycosyl hydrolase 5 (cellulase A) family.</text>
</comment>
<proteinExistence type="inferred from homology"/>
<dbReference type="SUPFAM" id="SSF51445">
    <property type="entry name" value="(Trans)glycosidases"/>
    <property type="match status" value="1"/>
</dbReference>
<dbReference type="GO" id="GO:0071555">
    <property type="term" value="P:cell wall organization"/>
    <property type="evidence" value="ECO:0007669"/>
    <property type="project" value="UniProtKB-KW"/>
</dbReference>
<evidence type="ECO:0000256" key="5">
    <source>
        <dbReference type="RuleBase" id="RU361153"/>
    </source>
</evidence>
<dbReference type="OrthoDB" id="1887033at2759"/>
<dbReference type="Gene3D" id="3.20.20.80">
    <property type="entry name" value="Glycosidases"/>
    <property type="match status" value="1"/>
</dbReference>
<organism evidence="7 8">
    <name type="scientific">Lophiotrema nucula</name>
    <dbReference type="NCBI Taxonomy" id="690887"/>
    <lineage>
        <taxon>Eukaryota</taxon>
        <taxon>Fungi</taxon>
        <taxon>Dikarya</taxon>
        <taxon>Ascomycota</taxon>
        <taxon>Pezizomycotina</taxon>
        <taxon>Dothideomycetes</taxon>
        <taxon>Pleosporomycetidae</taxon>
        <taxon>Pleosporales</taxon>
        <taxon>Lophiotremataceae</taxon>
        <taxon>Lophiotrema</taxon>
    </lineage>
</organism>
<dbReference type="FunFam" id="3.20.20.80:FF:000100">
    <property type="entry name" value="Glycoside hydrolase superfamily"/>
    <property type="match status" value="1"/>
</dbReference>
<dbReference type="InterPro" id="IPR050386">
    <property type="entry name" value="Glycosyl_hydrolase_5"/>
</dbReference>
<feature type="domain" description="Glycoside hydrolase family 5" evidence="6">
    <location>
        <begin position="120"/>
        <end position="374"/>
    </location>
</feature>
<dbReference type="PANTHER" id="PTHR31297">
    <property type="entry name" value="GLUCAN ENDO-1,6-BETA-GLUCOSIDASE B"/>
    <property type="match status" value="1"/>
</dbReference>
<dbReference type="EMBL" id="ML977325">
    <property type="protein sequence ID" value="KAF2114509.1"/>
    <property type="molecule type" value="Genomic_DNA"/>
</dbReference>
<gene>
    <name evidence="7" type="ORF">BDV96DRAFT_600476</name>
</gene>
<evidence type="ECO:0000256" key="2">
    <source>
        <dbReference type="ARBA" id="ARBA00022801"/>
    </source>
</evidence>
<evidence type="ECO:0000313" key="8">
    <source>
        <dbReference type="Proteomes" id="UP000799770"/>
    </source>
</evidence>